<sequence>MTSEHHEQAARHWFGRDYADLDDAQRSAVARAAARRVLSSDTNAAFSESLTLGERLADRVARFGGSWTFIALFSGGLAAWALLNVSVLRHPFDPYPFIFLNLLLSMLAAVQAPVIMMSQNRQAAKDRLDAAHDYAVNLKAEMEIMALHDKLDALRTEQLQLLIEKQSDQIRLVEALVERLGAGPRE</sequence>
<accession>A0ABQ3BT72</accession>
<gene>
    <name evidence="2" type="ORF">GCM10008101_07810</name>
</gene>
<keyword evidence="1" id="KW-0472">Membrane</keyword>
<keyword evidence="3" id="KW-1185">Reference proteome</keyword>
<dbReference type="PANTHER" id="PTHR41386">
    <property type="entry name" value="INTEGRAL MEMBRANE PROTEIN-RELATED"/>
    <property type="match status" value="1"/>
</dbReference>
<dbReference type="RefSeq" id="WP_189447052.1">
    <property type="nucleotide sequence ID" value="NZ_BMXY01000001.1"/>
</dbReference>
<organism evidence="2 3">
    <name type="scientific">Cognatilysobacter xinjiangensis</name>
    <dbReference type="NCBI Taxonomy" id="546892"/>
    <lineage>
        <taxon>Bacteria</taxon>
        <taxon>Pseudomonadati</taxon>
        <taxon>Pseudomonadota</taxon>
        <taxon>Gammaproteobacteria</taxon>
        <taxon>Lysobacterales</taxon>
        <taxon>Lysobacteraceae</taxon>
        <taxon>Cognatilysobacter</taxon>
    </lineage>
</organism>
<reference evidence="3" key="1">
    <citation type="journal article" date="2019" name="Int. J. Syst. Evol. Microbiol.">
        <title>The Global Catalogue of Microorganisms (GCM) 10K type strain sequencing project: providing services to taxonomists for standard genome sequencing and annotation.</title>
        <authorList>
            <consortium name="The Broad Institute Genomics Platform"/>
            <consortium name="The Broad Institute Genome Sequencing Center for Infectious Disease"/>
            <person name="Wu L."/>
            <person name="Ma J."/>
        </authorList>
    </citation>
    <scope>NUCLEOTIDE SEQUENCE [LARGE SCALE GENOMIC DNA]</scope>
    <source>
        <strain evidence="3">KCTC 22558</strain>
    </source>
</reference>
<protein>
    <submittedName>
        <fullName evidence="2">Cyclic nucleotide-binding protein</fullName>
    </submittedName>
</protein>
<dbReference type="Pfam" id="PF06210">
    <property type="entry name" value="DUF1003"/>
    <property type="match status" value="1"/>
</dbReference>
<dbReference type="EMBL" id="BMXY01000001">
    <property type="protein sequence ID" value="GGZ56804.1"/>
    <property type="molecule type" value="Genomic_DNA"/>
</dbReference>
<evidence type="ECO:0000313" key="3">
    <source>
        <dbReference type="Proteomes" id="UP000643403"/>
    </source>
</evidence>
<keyword evidence="1" id="KW-1133">Transmembrane helix</keyword>
<feature type="transmembrane region" description="Helical" evidence="1">
    <location>
        <begin position="95"/>
        <end position="117"/>
    </location>
</feature>
<feature type="transmembrane region" description="Helical" evidence="1">
    <location>
        <begin position="63"/>
        <end position="83"/>
    </location>
</feature>
<dbReference type="InterPro" id="IPR010406">
    <property type="entry name" value="DUF1003"/>
</dbReference>
<name>A0ABQ3BT72_9GAMM</name>
<evidence type="ECO:0000256" key="1">
    <source>
        <dbReference type="SAM" id="Phobius"/>
    </source>
</evidence>
<proteinExistence type="predicted"/>
<comment type="caution">
    <text evidence="2">The sequence shown here is derived from an EMBL/GenBank/DDBJ whole genome shotgun (WGS) entry which is preliminary data.</text>
</comment>
<dbReference type="PANTHER" id="PTHR41386:SF1">
    <property type="entry name" value="MEMBRANE PROTEIN"/>
    <property type="match status" value="1"/>
</dbReference>
<dbReference type="Proteomes" id="UP000643403">
    <property type="component" value="Unassembled WGS sequence"/>
</dbReference>
<keyword evidence="1" id="KW-0812">Transmembrane</keyword>
<evidence type="ECO:0000313" key="2">
    <source>
        <dbReference type="EMBL" id="GGZ56804.1"/>
    </source>
</evidence>